<feature type="region of interest" description="Disordered" evidence="1">
    <location>
        <begin position="1"/>
        <end position="88"/>
    </location>
</feature>
<evidence type="ECO:0000256" key="1">
    <source>
        <dbReference type="SAM" id="MobiDB-lite"/>
    </source>
</evidence>
<organism evidence="2 3">
    <name type="scientific">Drosophila pseudoobscura pseudoobscura</name>
    <name type="common">Fruit fly</name>
    <dbReference type="NCBI Taxonomy" id="46245"/>
    <lineage>
        <taxon>Eukaryota</taxon>
        <taxon>Metazoa</taxon>
        <taxon>Ecdysozoa</taxon>
        <taxon>Arthropoda</taxon>
        <taxon>Hexapoda</taxon>
        <taxon>Insecta</taxon>
        <taxon>Pterygota</taxon>
        <taxon>Neoptera</taxon>
        <taxon>Endopterygota</taxon>
        <taxon>Diptera</taxon>
        <taxon>Brachycera</taxon>
        <taxon>Muscomorpha</taxon>
        <taxon>Ephydroidea</taxon>
        <taxon>Drosophilidae</taxon>
        <taxon>Drosophila</taxon>
        <taxon>Sophophora</taxon>
    </lineage>
</organism>
<keyword evidence="2" id="KW-1185">Reference proteome</keyword>
<sequence>MPTKKKMKGNAKAGSIPVATATVVRRQMPPRACKTKSQSTARPSLTPSRQQPSRLATKPSLKPTTGSQAPSQTIAKSRPTGLETQQKRCLEVRNTLGERSTRHMMALRALRPTLDSVKPWDSDDESESVGVAPVAGPGVAPVAAPEVARAGGNAGTNQPAPFVRRTSRRLKSLPPF</sequence>
<dbReference type="RefSeq" id="XP_015042423.2">
    <property type="nucleotide sequence ID" value="XM_015186937.2"/>
</dbReference>
<evidence type="ECO:0000313" key="2">
    <source>
        <dbReference type="Proteomes" id="UP000001819"/>
    </source>
</evidence>
<proteinExistence type="predicted"/>
<dbReference type="Proteomes" id="UP000001819">
    <property type="component" value="Chromosome X"/>
</dbReference>
<feature type="region of interest" description="Disordered" evidence="1">
    <location>
        <begin position="116"/>
        <end position="137"/>
    </location>
</feature>
<feature type="region of interest" description="Disordered" evidence="1">
    <location>
        <begin position="149"/>
        <end position="176"/>
    </location>
</feature>
<protein>
    <submittedName>
        <fullName evidence="3">Uncharacterized protein</fullName>
    </submittedName>
</protein>
<dbReference type="KEGG" id="dpo:6900951"/>
<feature type="compositionally biased region" description="Basic residues" evidence="1">
    <location>
        <begin position="165"/>
        <end position="176"/>
    </location>
</feature>
<dbReference type="InParanoid" id="A0A6I8VJS6"/>
<evidence type="ECO:0000313" key="3">
    <source>
        <dbReference type="RefSeq" id="XP_015042423.2"/>
    </source>
</evidence>
<gene>
    <name evidence="3" type="primary">LOC6900951</name>
</gene>
<name>A0A6I8VJS6_DROPS</name>
<feature type="compositionally biased region" description="Polar residues" evidence="1">
    <location>
        <begin position="62"/>
        <end position="75"/>
    </location>
</feature>
<reference evidence="3" key="1">
    <citation type="submission" date="2025-08" db="UniProtKB">
        <authorList>
            <consortium name="RefSeq"/>
        </authorList>
    </citation>
    <scope>IDENTIFICATION</scope>
    <source>
        <strain evidence="3">MV-25-SWS-2005</strain>
        <tissue evidence="3">Whole body</tissue>
    </source>
</reference>
<feature type="compositionally biased region" description="Polar residues" evidence="1">
    <location>
        <begin position="35"/>
        <end position="54"/>
    </location>
</feature>
<accession>A0A6I8VJS6</accession>
<dbReference type="AlphaFoldDB" id="A0A6I8VJS6"/>